<reference evidence="1" key="1">
    <citation type="submission" date="2020-05" db="EMBL/GenBank/DDBJ databases">
        <title>Mycena genomes resolve the evolution of fungal bioluminescence.</title>
        <authorList>
            <person name="Tsai I.J."/>
        </authorList>
    </citation>
    <scope>NUCLEOTIDE SEQUENCE</scope>
    <source>
        <strain evidence="1">110903Hualien_Pintung</strain>
    </source>
</reference>
<dbReference type="EMBL" id="JACAZE010000030">
    <property type="protein sequence ID" value="KAF7289030.1"/>
    <property type="molecule type" value="Genomic_DNA"/>
</dbReference>
<dbReference type="Proteomes" id="UP000613580">
    <property type="component" value="Unassembled WGS sequence"/>
</dbReference>
<dbReference type="AlphaFoldDB" id="A0A8H6S0H2"/>
<evidence type="ECO:0000313" key="1">
    <source>
        <dbReference type="EMBL" id="KAF7289030.1"/>
    </source>
</evidence>
<sequence>MDNSLPDEIISLILTQSPALKIPDEAFADNWSTVSPFAQYSESTSAYLLVCKSWLRVATPLLYGVVVLRSSAQAKALARALKGNPELGRFVKKLRVEGGLGSALQTVLELAPNITDLFLTLEIYGTDKTDGLCKGLPLISPRRLILQRTNLKQKPNKQLDALMSTLQKVFKQWDQLVELGVPFHRYSWKQCERTQRLVESLDGLKRIEVVTIPFCHPPSIIRVGHWLRSCPLRELHVSSPIHPSTRETVDAQIGGTLEKIIRYKLKSDDSAQEMAAPAPSLDPFFSPLANVAADTSDRIWSHILGFAIPPRVQNSASGPQAPGYKRITILLVCKKFYRLGFPHFYSSVVFKAPDHPIQLANTLAAHPTLCAHVTTVGGELFYRTEWSTTLSKHIPVPSRQQILSAISTALSSTINLSVIHLPPSEPFLDGTELILDWATFASIVASVGPSLTELFIPLRDATAAQDATVVWRLFSRLTALRKLHWKSDMVVNFDGVPEGTLFPRLVHLEVDVASLSFFKLLALAKPPLLRHLSLFESDSHAMASVCEELLRTQQIAELDIAISTVRNLSCYLLDLCPSLVSLQIICPIYPGEEDIPNEEILACDAVAGSLETICFHCVGFFIGEKGSKLASRVAQYLSSISFERMPKVKEIRVDGLRWPTTERDIAKSPWVRASDALAKSDVSLVDSSGKKWRSRLKLRGGKV</sequence>
<organism evidence="1 2">
    <name type="scientific">Mycena chlorophos</name>
    <name type="common">Agaric fungus</name>
    <name type="synonym">Agaricus chlorophos</name>
    <dbReference type="NCBI Taxonomy" id="658473"/>
    <lineage>
        <taxon>Eukaryota</taxon>
        <taxon>Fungi</taxon>
        <taxon>Dikarya</taxon>
        <taxon>Basidiomycota</taxon>
        <taxon>Agaricomycotina</taxon>
        <taxon>Agaricomycetes</taxon>
        <taxon>Agaricomycetidae</taxon>
        <taxon>Agaricales</taxon>
        <taxon>Marasmiineae</taxon>
        <taxon>Mycenaceae</taxon>
        <taxon>Mycena</taxon>
    </lineage>
</organism>
<proteinExistence type="predicted"/>
<gene>
    <name evidence="1" type="ORF">HMN09_01350900</name>
</gene>
<dbReference type="OrthoDB" id="2786563at2759"/>
<keyword evidence="2" id="KW-1185">Reference proteome</keyword>
<protein>
    <submittedName>
        <fullName evidence="1">Uncharacterized protein</fullName>
    </submittedName>
</protein>
<evidence type="ECO:0000313" key="2">
    <source>
        <dbReference type="Proteomes" id="UP000613580"/>
    </source>
</evidence>
<name>A0A8H6S0H2_MYCCL</name>
<accession>A0A8H6S0H2</accession>
<comment type="caution">
    <text evidence="1">The sequence shown here is derived from an EMBL/GenBank/DDBJ whole genome shotgun (WGS) entry which is preliminary data.</text>
</comment>